<accession>A0AA39PP62</accession>
<proteinExistence type="predicted"/>
<reference evidence="2" key="1">
    <citation type="submission" date="2023-06" db="EMBL/GenBank/DDBJ databases">
        <authorList>
            <consortium name="Lawrence Berkeley National Laboratory"/>
            <person name="Ahrendt S."/>
            <person name="Sahu N."/>
            <person name="Indic B."/>
            <person name="Wong-Bajracharya J."/>
            <person name="Merenyi Z."/>
            <person name="Ke H.-M."/>
            <person name="Monk M."/>
            <person name="Kocsube S."/>
            <person name="Drula E."/>
            <person name="Lipzen A."/>
            <person name="Balint B."/>
            <person name="Henrissat B."/>
            <person name="Andreopoulos B."/>
            <person name="Martin F.M."/>
            <person name="Harder C.B."/>
            <person name="Rigling D."/>
            <person name="Ford K.L."/>
            <person name="Foster G.D."/>
            <person name="Pangilinan J."/>
            <person name="Papanicolaou A."/>
            <person name="Barry K."/>
            <person name="LaButti K."/>
            <person name="Viragh M."/>
            <person name="Koriabine M."/>
            <person name="Yan M."/>
            <person name="Riley R."/>
            <person name="Champramary S."/>
            <person name="Plett K.L."/>
            <person name="Tsai I.J."/>
            <person name="Slot J."/>
            <person name="Sipos G."/>
            <person name="Plett J."/>
            <person name="Nagy L.G."/>
            <person name="Grigoriev I.V."/>
        </authorList>
    </citation>
    <scope>NUCLEOTIDE SEQUENCE</scope>
    <source>
        <strain evidence="2">ICMP 16352</strain>
    </source>
</reference>
<evidence type="ECO:0000256" key="1">
    <source>
        <dbReference type="SAM" id="Phobius"/>
    </source>
</evidence>
<evidence type="ECO:0000313" key="3">
    <source>
        <dbReference type="Proteomes" id="UP001175227"/>
    </source>
</evidence>
<feature type="transmembrane region" description="Helical" evidence="1">
    <location>
        <begin position="157"/>
        <end position="180"/>
    </location>
</feature>
<dbReference type="Proteomes" id="UP001175227">
    <property type="component" value="Unassembled WGS sequence"/>
</dbReference>
<evidence type="ECO:0000313" key="2">
    <source>
        <dbReference type="EMBL" id="KAK0487945.1"/>
    </source>
</evidence>
<organism evidence="2 3">
    <name type="scientific">Armillaria novae-zelandiae</name>
    <dbReference type="NCBI Taxonomy" id="153914"/>
    <lineage>
        <taxon>Eukaryota</taxon>
        <taxon>Fungi</taxon>
        <taxon>Dikarya</taxon>
        <taxon>Basidiomycota</taxon>
        <taxon>Agaricomycotina</taxon>
        <taxon>Agaricomycetes</taxon>
        <taxon>Agaricomycetidae</taxon>
        <taxon>Agaricales</taxon>
        <taxon>Marasmiineae</taxon>
        <taxon>Physalacriaceae</taxon>
        <taxon>Armillaria</taxon>
    </lineage>
</organism>
<keyword evidence="1" id="KW-0472">Membrane</keyword>
<comment type="caution">
    <text evidence="2">The sequence shown here is derived from an EMBL/GenBank/DDBJ whole genome shotgun (WGS) entry which is preliminary data.</text>
</comment>
<keyword evidence="3" id="KW-1185">Reference proteome</keyword>
<name>A0AA39PP62_9AGAR</name>
<protein>
    <submittedName>
        <fullName evidence="2">Uncharacterized protein</fullName>
    </submittedName>
</protein>
<dbReference type="EMBL" id="JAUEPR010000003">
    <property type="protein sequence ID" value="KAK0487945.1"/>
    <property type="molecule type" value="Genomic_DNA"/>
</dbReference>
<gene>
    <name evidence="2" type="ORF">IW261DRAFT_1415556</name>
</gene>
<sequence>MIDAPLLKTWYSTGSTRCLLDVFKSRCRLFAAVGPSPVSEMAKGLVRTPPCLTIAARSMRWTLLGEIRPFDMRPSVRIKFSVEQKEAQEVSAHNAPVFQRPSRRDALAQQKMLVNVVVKQNHAINSSPQRRHRNPTFVNEGHRFSDTCAALGQAEDAVFLVVYLVGHSALAPAIVVVGFARVPELFPKR</sequence>
<keyword evidence="1" id="KW-0812">Transmembrane</keyword>
<keyword evidence="1" id="KW-1133">Transmembrane helix</keyword>
<dbReference type="AlphaFoldDB" id="A0AA39PP62"/>